<protein>
    <submittedName>
        <fullName evidence="1">Uncharacterized protein</fullName>
    </submittedName>
</protein>
<organism evidence="1 2">
    <name type="scientific">Rhodocollybia butyracea</name>
    <dbReference type="NCBI Taxonomy" id="206335"/>
    <lineage>
        <taxon>Eukaryota</taxon>
        <taxon>Fungi</taxon>
        <taxon>Dikarya</taxon>
        <taxon>Basidiomycota</taxon>
        <taxon>Agaricomycotina</taxon>
        <taxon>Agaricomycetes</taxon>
        <taxon>Agaricomycetidae</taxon>
        <taxon>Agaricales</taxon>
        <taxon>Marasmiineae</taxon>
        <taxon>Omphalotaceae</taxon>
        <taxon>Rhodocollybia</taxon>
    </lineage>
</organism>
<dbReference type="EMBL" id="JADNRY010000016">
    <property type="protein sequence ID" value="KAF9073702.1"/>
    <property type="molecule type" value="Genomic_DNA"/>
</dbReference>
<dbReference type="AlphaFoldDB" id="A0A9P5Q315"/>
<proteinExistence type="predicted"/>
<dbReference type="Proteomes" id="UP000772434">
    <property type="component" value="Unassembled WGS sequence"/>
</dbReference>
<name>A0A9P5Q315_9AGAR</name>
<comment type="caution">
    <text evidence="1">The sequence shown here is derived from an EMBL/GenBank/DDBJ whole genome shotgun (WGS) entry which is preliminary data.</text>
</comment>
<sequence>MASTSTIATRKLFYFFDDSFQPLSFTPHVMYMPENSHVHQLRTSIYDNTDPENSFPTKYREHPRGRQFRIFKAPKSVLIALASFQPAFTYATAIPGDSVLLPSDALPSRTQKSFFLVVLPSLSTPLPSLPLVHSNKFIRFHTRGKNFFQRPRSQSISIHSLTNGTRPPC</sequence>
<accession>A0A9P5Q315</accession>
<evidence type="ECO:0000313" key="1">
    <source>
        <dbReference type="EMBL" id="KAF9073702.1"/>
    </source>
</evidence>
<reference evidence="1" key="1">
    <citation type="submission" date="2020-11" db="EMBL/GenBank/DDBJ databases">
        <authorList>
            <consortium name="DOE Joint Genome Institute"/>
            <person name="Ahrendt S."/>
            <person name="Riley R."/>
            <person name="Andreopoulos W."/>
            <person name="Labutti K."/>
            <person name="Pangilinan J."/>
            <person name="Ruiz-Duenas F.J."/>
            <person name="Barrasa J.M."/>
            <person name="Sanchez-Garcia M."/>
            <person name="Camarero S."/>
            <person name="Miyauchi S."/>
            <person name="Serrano A."/>
            <person name="Linde D."/>
            <person name="Babiker R."/>
            <person name="Drula E."/>
            <person name="Ayuso-Fernandez I."/>
            <person name="Pacheco R."/>
            <person name="Padilla G."/>
            <person name="Ferreira P."/>
            <person name="Barriuso J."/>
            <person name="Kellner H."/>
            <person name="Castanera R."/>
            <person name="Alfaro M."/>
            <person name="Ramirez L."/>
            <person name="Pisabarro A.G."/>
            <person name="Kuo A."/>
            <person name="Tritt A."/>
            <person name="Lipzen A."/>
            <person name="He G."/>
            <person name="Yan M."/>
            <person name="Ng V."/>
            <person name="Cullen D."/>
            <person name="Martin F."/>
            <person name="Rosso M.-N."/>
            <person name="Henrissat B."/>
            <person name="Hibbett D."/>
            <person name="Martinez A.T."/>
            <person name="Grigoriev I.V."/>
        </authorList>
    </citation>
    <scope>NUCLEOTIDE SEQUENCE</scope>
    <source>
        <strain evidence="1">AH 40177</strain>
    </source>
</reference>
<evidence type="ECO:0000313" key="2">
    <source>
        <dbReference type="Proteomes" id="UP000772434"/>
    </source>
</evidence>
<gene>
    <name evidence="1" type="ORF">BDP27DRAFT_261538</name>
</gene>
<keyword evidence="2" id="KW-1185">Reference proteome</keyword>